<dbReference type="HOGENOM" id="CLU_533299_0_0_1"/>
<protein>
    <recommendedName>
        <fullName evidence="7">FYR N-terminal domain-containing protein</fullName>
    </recommendedName>
</protein>
<keyword evidence="6" id="KW-1185">Reference proteome</keyword>
<dbReference type="Pfam" id="PF05964">
    <property type="entry name" value="FYRN"/>
    <property type="match status" value="1"/>
</dbReference>
<dbReference type="GO" id="GO:0005634">
    <property type="term" value="C:nucleus"/>
    <property type="evidence" value="ECO:0007669"/>
    <property type="project" value="UniProtKB-SubCell"/>
</dbReference>
<dbReference type="InParanoid" id="G4U2Y5"/>
<dbReference type="OrthoDB" id="285793at2759"/>
<dbReference type="InterPro" id="IPR003889">
    <property type="entry name" value="FYrich_C"/>
</dbReference>
<dbReference type="Gene3D" id="3.30.160.360">
    <property type="match status" value="1"/>
</dbReference>
<feature type="region of interest" description="Disordered" evidence="4">
    <location>
        <begin position="258"/>
        <end position="288"/>
    </location>
</feature>
<dbReference type="Proteomes" id="UP000007148">
    <property type="component" value="Unassembled WGS sequence"/>
</dbReference>
<dbReference type="PROSITE" id="PS51542">
    <property type="entry name" value="FYRN"/>
    <property type="match status" value="1"/>
</dbReference>
<dbReference type="PANTHER" id="PTHR22715:SF0">
    <property type="entry name" value="TRANSFORMING GROWTH FACTOR BETA REGULATOR 1"/>
    <property type="match status" value="1"/>
</dbReference>
<feature type="compositionally biased region" description="Acidic residues" evidence="4">
    <location>
        <begin position="492"/>
        <end position="503"/>
    </location>
</feature>
<accession>G4U2Y5</accession>
<evidence type="ECO:0000256" key="4">
    <source>
        <dbReference type="SAM" id="MobiDB-lite"/>
    </source>
</evidence>
<sequence>MSSGALLANGASTTATTTPTTAGTQRVQTSTTELVEGISTLRIMHETHEQQFKQEIQTVQQQQAVELDALKTLVRNAQEMQKKLELERTVLIQRIHQLESNQPSALLQRPSALPRGLSSSASSRAAAASFVQTVLGIHYEPLGHLHPSSSSPLTNERARPVRLSAVHKDKLAMLAAEDAVNEPRRSSKRQKPVVTQHPIAANGGDIAVSPTTTMPMGDGEDTTIPLVAKSGTRIRLKPPKGSQQDDEASVDYELSVDTVGGPKVGMKRPRSPASSVQGSGKPPKKRNTTVTAARNKINIPPIPRGPNGVPLLPMQIGMFTLLSLGQIQTKQDLATTKALYPIGYKCERRWFSTKNPKILVRYTCSIEAGRDPMHPVFVVTPEDAPEERGHSATSAWWNIYTEGLRVRNQPEQAVMNGDEMFGLHDNVIKALLQELPGAEELVGYVWRTFVEGGPTTKRRNTAHTVYHIENPAAPRWPGAVDVDPTVQPSLDNEQDGEGDEMDEPALPHAIP</sequence>
<dbReference type="PROSITE" id="PS51543">
    <property type="entry name" value="FYRC"/>
    <property type="match status" value="1"/>
</dbReference>
<evidence type="ECO:0000313" key="6">
    <source>
        <dbReference type="Proteomes" id="UP000007148"/>
    </source>
</evidence>
<feature type="compositionally biased region" description="Low complexity" evidence="4">
    <location>
        <begin position="1"/>
        <end position="24"/>
    </location>
</feature>
<feature type="region of interest" description="Disordered" evidence="4">
    <location>
        <begin position="1"/>
        <end position="30"/>
    </location>
</feature>
<dbReference type="eggNOG" id="KOG4443">
    <property type="taxonomic scope" value="Eukaryota"/>
</dbReference>
<feature type="region of interest" description="Disordered" evidence="4">
    <location>
        <begin position="473"/>
        <end position="511"/>
    </location>
</feature>
<reference evidence="5 6" key="1">
    <citation type="journal article" date="2011" name="PLoS Pathog.">
        <title>Endophytic Life Strategies Decoded by Genome and Transcriptome Analyses of the Mutualistic Root Symbiont Piriformospora indica.</title>
        <authorList>
            <person name="Zuccaro A."/>
            <person name="Lahrmann U."/>
            <person name="Guldener U."/>
            <person name="Langen G."/>
            <person name="Pfiffi S."/>
            <person name="Biedenkopf D."/>
            <person name="Wong P."/>
            <person name="Samans B."/>
            <person name="Grimm C."/>
            <person name="Basiewicz M."/>
            <person name="Murat C."/>
            <person name="Martin F."/>
            <person name="Kogel K.H."/>
        </authorList>
    </citation>
    <scope>NUCLEOTIDE SEQUENCE [LARGE SCALE GENOMIC DNA]</scope>
    <source>
        <strain evidence="5 6">DSM 11827</strain>
    </source>
</reference>
<gene>
    <name evidence="5" type="ORF">PIIN_00714</name>
</gene>
<feature type="coiled-coil region" evidence="3">
    <location>
        <begin position="67"/>
        <end position="101"/>
    </location>
</feature>
<name>G4U2Y5_SERID</name>
<dbReference type="STRING" id="1109443.G4U2Y5"/>
<evidence type="ECO:0000256" key="1">
    <source>
        <dbReference type="ARBA" id="ARBA00004123"/>
    </source>
</evidence>
<keyword evidence="3" id="KW-0175">Coiled coil</keyword>
<evidence type="ECO:0000256" key="2">
    <source>
        <dbReference type="ARBA" id="ARBA00023242"/>
    </source>
</evidence>
<dbReference type="SMART" id="SM00541">
    <property type="entry name" value="FYRN"/>
    <property type="match status" value="1"/>
</dbReference>
<dbReference type="EMBL" id="CAFZ01001878">
    <property type="protein sequence ID" value="CCA78002.1"/>
    <property type="molecule type" value="Genomic_DNA"/>
</dbReference>
<organism evidence="5 6">
    <name type="scientific">Serendipita indica (strain DSM 11827)</name>
    <name type="common">Root endophyte fungus</name>
    <name type="synonym">Piriformospora indica</name>
    <dbReference type="NCBI Taxonomy" id="1109443"/>
    <lineage>
        <taxon>Eukaryota</taxon>
        <taxon>Fungi</taxon>
        <taxon>Dikarya</taxon>
        <taxon>Basidiomycota</taxon>
        <taxon>Agaricomycotina</taxon>
        <taxon>Agaricomycetes</taxon>
        <taxon>Sebacinales</taxon>
        <taxon>Serendipitaceae</taxon>
        <taxon>Serendipita</taxon>
    </lineage>
</organism>
<comment type="caution">
    <text evidence="5">The sequence shown here is derived from an EMBL/GenBank/DDBJ whole genome shotgun (WGS) entry which is preliminary data.</text>
</comment>
<proteinExistence type="predicted"/>
<evidence type="ECO:0000313" key="5">
    <source>
        <dbReference type="EMBL" id="CCA78002.1"/>
    </source>
</evidence>
<dbReference type="InterPro" id="IPR040092">
    <property type="entry name" value="TBRG1"/>
</dbReference>
<dbReference type="InterPro" id="IPR003888">
    <property type="entry name" value="FYrich_N"/>
</dbReference>
<keyword evidence="2" id="KW-0539">Nucleus</keyword>
<dbReference type="GO" id="GO:0051726">
    <property type="term" value="P:regulation of cell cycle"/>
    <property type="evidence" value="ECO:0007669"/>
    <property type="project" value="TreeGrafter"/>
</dbReference>
<evidence type="ECO:0008006" key="7">
    <source>
        <dbReference type="Google" id="ProtNLM"/>
    </source>
</evidence>
<dbReference type="Pfam" id="PF05965">
    <property type="entry name" value="FYRC"/>
    <property type="match status" value="1"/>
</dbReference>
<dbReference type="PANTHER" id="PTHR22715">
    <property type="entry name" value="TRANSFORMING GROWTH FACTOR BETA REGULATED GENE 1"/>
    <property type="match status" value="1"/>
</dbReference>
<dbReference type="AlphaFoldDB" id="G4U2Y5"/>
<evidence type="ECO:0000256" key="3">
    <source>
        <dbReference type="SAM" id="Coils"/>
    </source>
</evidence>
<comment type="subcellular location">
    <subcellularLocation>
        <location evidence="1">Nucleus</location>
    </subcellularLocation>
</comment>